<dbReference type="CDD" id="cd09917">
    <property type="entry name" value="F-box_SF"/>
    <property type="match status" value="1"/>
</dbReference>
<gene>
    <name evidence="3" type="ORF">K489DRAFT_294189</name>
</gene>
<protein>
    <recommendedName>
        <fullName evidence="1">F-box domain-containing protein</fullName>
    </recommendedName>
</protein>
<dbReference type="RefSeq" id="XP_033460183.1">
    <property type="nucleotide sequence ID" value="XM_033600268.1"/>
</dbReference>
<evidence type="ECO:0000313" key="3">
    <source>
        <dbReference type="RefSeq" id="XP_033460183.1"/>
    </source>
</evidence>
<name>A0A6J3M8I9_9PEZI</name>
<reference evidence="3" key="1">
    <citation type="submission" date="2020-01" db="EMBL/GenBank/DDBJ databases">
        <authorList>
            <consortium name="DOE Joint Genome Institute"/>
            <person name="Haridas S."/>
            <person name="Albert R."/>
            <person name="Binder M."/>
            <person name="Bloem J."/>
            <person name="Labutti K."/>
            <person name="Salamov A."/>
            <person name="Andreopoulos B."/>
            <person name="Baker S.E."/>
            <person name="Barry K."/>
            <person name="Bills G."/>
            <person name="Bluhm B.H."/>
            <person name="Cannon C."/>
            <person name="Castanera R."/>
            <person name="Culley D.E."/>
            <person name="Daum C."/>
            <person name="Ezra D."/>
            <person name="Gonzalez J.B."/>
            <person name="Henrissat B."/>
            <person name="Kuo A."/>
            <person name="Liang C."/>
            <person name="Lipzen A."/>
            <person name="Lutzoni F."/>
            <person name="Magnuson J."/>
            <person name="Mondo S."/>
            <person name="Nolan M."/>
            <person name="Ohm R."/>
            <person name="Pangilinan J."/>
            <person name="Park H.-J."/>
            <person name="Ramirez L."/>
            <person name="Alfaro M."/>
            <person name="Sun H."/>
            <person name="Tritt A."/>
            <person name="Yoshinaga Y."/>
            <person name="Zwiers L.-H."/>
            <person name="Turgeon B.G."/>
            <person name="Goodwin S.B."/>
            <person name="Spatafora J.W."/>
            <person name="Crous P.W."/>
            <person name="Grigoriev I.V."/>
        </authorList>
    </citation>
    <scope>NUCLEOTIDE SEQUENCE</scope>
    <source>
        <strain evidence="3">CBS 342.82</strain>
    </source>
</reference>
<keyword evidence="2" id="KW-1185">Reference proteome</keyword>
<dbReference type="OrthoDB" id="1638493at2759"/>
<feature type="domain" description="F-box" evidence="1">
    <location>
        <begin position="3"/>
        <end position="40"/>
    </location>
</feature>
<reference evidence="3" key="2">
    <citation type="submission" date="2020-04" db="EMBL/GenBank/DDBJ databases">
        <authorList>
            <consortium name="NCBI Genome Project"/>
        </authorList>
    </citation>
    <scope>NUCLEOTIDE SEQUENCE</scope>
    <source>
        <strain evidence="3">CBS 342.82</strain>
    </source>
</reference>
<dbReference type="SUPFAM" id="SSF81383">
    <property type="entry name" value="F-box domain"/>
    <property type="match status" value="1"/>
</dbReference>
<proteinExistence type="predicted"/>
<dbReference type="Proteomes" id="UP000504637">
    <property type="component" value="Unplaced"/>
</dbReference>
<dbReference type="AlphaFoldDB" id="A0A6J3M8I9"/>
<dbReference type="InterPro" id="IPR036047">
    <property type="entry name" value="F-box-like_dom_sf"/>
</dbReference>
<evidence type="ECO:0000259" key="1">
    <source>
        <dbReference type="Pfam" id="PF12937"/>
    </source>
</evidence>
<dbReference type="InterPro" id="IPR001810">
    <property type="entry name" value="F-box_dom"/>
</dbReference>
<dbReference type="GeneID" id="54358068"/>
<evidence type="ECO:0000313" key="2">
    <source>
        <dbReference type="Proteomes" id="UP000504637"/>
    </source>
</evidence>
<organism evidence="3">
    <name type="scientific">Dissoconium aciculare CBS 342.82</name>
    <dbReference type="NCBI Taxonomy" id="1314786"/>
    <lineage>
        <taxon>Eukaryota</taxon>
        <taxon>Fungi</taxon>
        <taxon>Dikarya</taxon>
        <taxon>Ascomycota</taxon>
        <taxon>Pezizomycotina</taxon>
        <taxon>Dothideomycetes</taxon>
        <taxon>Dothideomycetidae</taxon>
        <taxon>Mycosphaerellales</taxon>
        <taxon>Dissoconiaceae</taxon>
        <taxon>Dissoconium</taxon>
    </lineage>
</organism>
<reference evidence="3" key="3">
    <citation type="submission" date="2025-08" db="UniProtKB">
        <authorList>
            <consortium name="RefSeq"/>
        </authorList>
    </citation>
    <scope>IDENTIFICATION</scope>
    <source>
        <strain evidence="3">CBS 342.82</strain>
    </source>
</reference>
<dbReference type="Pfam" id="PF12937">
    <property type="entry name" value="F-box-like"/>
    <property type="match status" value="1"/>
</dbReference>
<feature type="non-terminal residue" evidence="3">
    <location>
        <position position="351"/>
    </location>
</feature>
<sequence length="351" mass="39960">MQFESLPTEIVTHVFLSLRDIASVSALASTCHRFNDIFNSSKRLLILLEAADAEHGPVEDILQLLTQNASQPAHVRRHVPVSEVLLQQVIKTGRIAQRYEEIYPLKKWKDDYSNRRLLTELERHRLRRAIYRIWLYTRAFHNSSHLRTTRCIPAVVRERAALLQNFPTDELAEMHDAHVLLRELIANKICPSNGKIRHRFRKRHPETLHHHHQSLLVNIHLNYPPPPLSVAATSFADRYHPKPYGASYSHLLSSPSARLAADPSGSAEGWGDDITHYYVVEDMLKLSPETILLLRDAGLPRADIEAHVRALGDWFTNNGETFAETLANVVRGRGMEWEAFGEAVEGRGLGV</sequence>
<accession>A0A6J3M8I9</accession>